<proteinExistence type="inferred from homology"/>
<comment type="similarity">
    <text evidence="7">Belongs to the mitochondrial carrier (TC 2.A.29) family.</text>
</comment>
<dbReference type="Gene3D" id="1.50.40.10">
    <property type="entry name" value="Mitochondrial carrier domain"/>
    <property type="match status" value="1"/>
</dbReference>
<dbReference type="EMBL" id="VJMJ01000187">
    <property type="protein sequence ID" value="KAF0727851.1"/>
    <property type="molecule type" value="Genomic_DNA"/>
</dbReference>
<protein>
    <recommendedName>
        <fullName evidence="10">Mitochondrial carrier protein</fullName>
    </recommendedName>
</protein>
<name>A0A6G0WKS2_9STRA</name>
<keyword evidence="4" id="KW-0677">Repeat</keyword>
<evidence type="ECO:0000256" key="5">
    <source>
        <dbReference type="ARBA" id="ARBA00023136"/>
    </source>
</evidence>
<evidence type="ECO:0000313" key="9">
    <source>
        <dbReference type="Proteomes" id="UP000481153"/>
    </source>
</evidence>
<evidence type="ECO:0000313" key="8">
    <source>
        <dbReference type="EMBL" id="KAF0727851.1"/>
    </source>
</evidence>
<sequence>MTTHQTSSFAPSLAMTQWHSVAAGFFAGCVTKSTTSPLDVLKVLFQTKHLHRGSIHKTGLHLYAENGLRGFWKGNFAGCCRLGPYSGIKFCLFDHLQARHGAAPTSAERAASGALAGMVATIAIYPMELIRTHLIVSNRAATIHSVCANILRTEGLVGFYRGCFSGLVGAIPFEGIQFACYEYGKHYAMEHRWLLWDWPETKTQLHTCDHLTLGSLSGALAQMVAYPFDTIKKRLQIQGKGGVQYKGLLDCFFKVIRDEGALALYGGSLPNLIRIIPYGAVMFASYEAAKDFLKSL</sequence>
<feature type="repeat" description="Solcar" evidence="6">
    <location>
        <begin position="205"/>
        <end position="292"/>
    </location>
</feature>
<dbReference type="GO" id="GO:0055085">
    <property type="term" value="P:transmembrane transport"/>
    <property type="evidence" value="ECO:0007669"/>
    <property type="project" value="InterPro"/>
</dbReference>
<evidence type="ECO:0000256" key="1">
    <source>
        <dbReference type="ARBA" id="ARBA00004141"/>
    </source>
</evidence>
<dbReference type="PANTHER" id="PTHR24089">
    <property type="entry name" value="SOLUTE CARRIER FAMILY 25"/>
    <property type="match status" value="1"/>
</dbReference>
<dbReference type="PROSITE" id="PS50920">
    <property type="entry name" value="SOLCAR"/>
    <property type="match status" value="3"/>
</dbReference>
<evidence type="ECO:0008006" key="10">
    <source>
        <dbReference type="Google" id="ProtNLM"/>
    </source>
</evidence>
<evidence type="ECO:0000256" key="6">
    <source>
        <dbReference type="PROSITE-ProRule" id="PRU00282"/>
    </source>
</evidence>
<feature type="repeat" description="Solcar" evidence="6">
    <location>
        <begin position="104"/>
        <end position="187"/>
    </location>
</feature>
<dbReference type="GO" id="GO:0016020">
    <property type="term" value="C:membrane"/>
    <property type="evidence" value="ECO:0007669"/>
    <property type="project" value="UniProtKB-SubCell"/>
</dbReference>
<keyword evidence="9" id="KW-1185">Reference proteome</keyword>
<accession>A0A6G0WKS2</accession>
<gene>
    <name evidence="8" type="ORF">Ae201684_014192</name>
</gene>
<comment type="caution">
    <text evidence="8">The sequence shown here is derived from an EMBL/GenBank/DDBJ whole genome shotgun (WGS) entry which is preliminary data.</text>
</comment>
<dbReference type="InterPro" id="IPR018108">
    <property type="entry name" value="MCP_transmembrane"/>
</dbReference>
<keyword evidence="2 7" id="KW-0813">Transport</keyword>
<dbReference type="InterPro" id="IPR023395">
    <property type="entry name" value="MCP_dom_sf"/>
</dbReference>
<dbReference type="PRINTS" id="PR00926">
    <property type="entry name" value="MITOCARRIER"/>
</dbReference>
<dbReference type="AlphaFoldDB" id="A0A6G0WKS2"/>
<evidence type="ECO:0000256" key="7">
    <source>
        <dbReference type="RuleBase" id="RU000488"/>
    </source>
</evidence>
<reference evidence="8 9" key="1">
    <citation type="submission" date="2019-07" db="EMBL/GenBank/DDBJ databases">
        <title>Genomics analysis of Aphanomyces spp. identifies a new class of oomycete effector associated with host adaptation.</title>
        <authorList>
            <person name="Gaulin E."/>
        </authorList>
    </citation>
    <scope>NUCLEOTIDE SEQUENCE [LARGE SCALE GENOMIC DNA]</scope>
    <source>
        <strain evidence="8 9">ATCC 201684</strain>
    </source>
</reference>
<dbReference type="Pfam" id="PF00153">
    <property type="entry name" value="Mito_carr"/>
    <property type="match status" value="3"/>
</dbReference>
<comment type="subcellular location">
    <subcellularLocation>
        <location evidence="1">Membrane</location>
        <topology evidence="1">Multi-pass membrane protein</topology>
    </subcellularLocation>
</comment>
<organism evidence="8 9">
    <name type="scientific">Aphanomyces euteiches</name>
    <dbReference type="NCBI Taxonomy" id="100861"/>
    <lineage>
        <taxon>Eukaryota</taxon>
        <taxon>Sar</taxon>
        <taxon>Stramenopiles</taxon>
        <taxon>Oomycota</taxon>
        <taxon>Saprolegniomycetes</taxon>
        <taxon>Saprolegniales</taxon>
        <taxon>Verrucalvaceae</taxon>
        <taxon>Aphanomyces</taxon>
    </lineage>
</organism>
<evidence type="ECO:0000256" key="4">
    <source>
        <dbReference type="ARBA" id="ARBA00022737"/>
    </source>
</evidence>
<keyword evidence="3 6" id="KW-0812">Transmembrane</keyword>
<feature type="repeat" description="Solcar" evidence="6">
    <location>
        <begin position="15"/>
        <end position="99"/>
    </location>
</feature>
<dbReference type="SUPFAM" id="SSF103506">
    <property type="entry name" value="Mitochondrial carrier"/>
    <property type="match status" value="1"/>
</dbReference>
<evidence type="ECO:0000256" key="2">
    <source>
        <dbReference type="ARBA" id="ARBA00022448"/>
    </source>
</evidence>
<dbReference type="InterPro" id="IPR002067">
    <property type="entry name" value="MCP"/>
</dbReference>
<dbReference type="VEuPathDB" id="FungiDB:AeMF1_015597"/>
<keyword evidence="5 6" id="KW-0472">Membrane</keyword>
<evidence type="ECO:0000256" key="3">
    <source>
        <dbReference type="ARBA" id="ARBA00022692"/>
    </source>
</evidence>
<dbReference type="Proteomes" id="UP000481153">
    <property type="component" value="Unassembled WGS sequence"/>
</dbReference>